<dbReference type="InterPro" id="IPR036942">
    <property type="entry name" value="Beta-barrel_TonB_sf"/>
</dbReference>
<name>A0A645HK34_9ZZZZ</name>
<evidence type="ECO:0000256" key="3">
    <source>
        <dbReference type="ARBA" id="ARBA00023237"/>
    </source>
</evidence>
<dbReference type="PANTHER" id="PTHR47234:SF3">
    <property type="entry name" value="SECRETIN_TONB SHORT N-TERMINAL DOMAIN-CONTAINING PROTEIN"/>
    <property type="match status" value="1"/>
</dbReference>
<reference evidence="5" key="1">
    <citation type="submission" date="2019-08" db="EMBL/GenBank/DDBJ databases">
        <authorList>
            <person name="Kucharzyk K."/>
            <person name="Murdoch R.W."/>
            <person name="Higgins S."/>
            <person name="Loffler F."/>
        </authorList>
    </citation>
    <scope>NUCLEOTIDE SEQUENCE</scope>
</reference>
<evidence type="ECO:0000256" key="1">
    <source>
        <dbReference type="ARBA" id="ARBA00004442"/>
    </source>
</evidence>
<dbReference type="Gene3D" id="2.40.170.20">
    <property type="entry name" value="TonB-dependent receptor, beta-barrel domain"/>
    <property type="match status" value="1"/>
</dbReference>
<protein>
    <recommendedName>
        <fullName evidence="4">TonB-dependent receptor-like beta-barrel domain-containing protein</fullName>
    </recommendedName>
</protein>
<comment type="caution">
    <text evidence="5">The sequence shown here is derived from an EMBL/GenBank/DDBJ whole genome shotgun (WGS) entry which is preliminary data.</text>
</comment>
<comment type="subcellular location">
    <subcellularLocation>
        <location evidence="1">Cell outer membrane</location>
    </subcellularLocation>
</comment>
<dbReference type="EMBL" id="VSSQ01095144">
    <property type="protein sequence ID" value="MPN39375.1"/>
    <property type="molecule type" value="Genomic_DNA"/>
</dbReference>
<dbReference type="AlphaFoldDB" id="A0A645HK34"/>
<keyword evidence="3" id="KW-0998">Cell outer membrane</keyword>
<gene>
    <name evidence="5" type="ORF">SDC9_186903</name>
</gene>
<sequence length="161" mass="18522">MAGGDITITYKLTPQWETTVAAERFNYRFSEPGTLAFARPETRVYLRLDYDNGPWTGMVRATWTGPMDLAKFYDYANNPRYNMDGTPKRNTSPAYWIADLRGEYRIDRQWSAFLGIDNVFDFNQADKESMLWIDGSGALDVTQIWGPNRGRFVYAGVKFAL</sequence>
<evidence type="ECO:0000313" key="5">
    <source>
        <dbReference type="EMBL" id="MPN39375.1"/>
    </source>
</evidence>
<feature type="domain" description="TonB-dependent receptor-like beta-barrel" evidence="4">
    <location>
        <begin position="3"/>
        <end position="119"/>
    </location>
</feature>
<dbReference type="InterPro" id="IPR000531">
    <property type="entry name" value="Beta-barrel_TonB"/>
</dbReference>
<organism evidence="5">
    <name type="scientific">bioreactor metagenome</name>
    <dbReference type="NCBI Taxonomy" id="1076179"/>
    <lineage>
        <taxon>unclassified sequences</taxon>
        <taxon>metagenomes</taxon>
        <taxon>ecological metagenomes</taxon>
    </lineage>
</organism>
<dbReference type="GO" id="GO:0009279">
    <property type="term" value="C:cell outer membrane"/>
    <property type="evidence" value="ECO:0007669"/>
    <property type="project" value="UniProtKB-SubCell"/>
</dbReference>
<dbReference type="PANTHER" id="PTHR47234">
    <property type="match status" value="1"/>
</dbReference>
<evidence type="ECO:0000256" key="2">
    <source>
        <dbReference type="ARBA" id="ARBA00023136"/>
    </source>
</evidence>
<dbReference type="SUPFAM" id="SSF56935">
    <property type="entry name" value="Porins"/>
    <property type="match status" value="1"/>
</dbReference>
<proteinExistence type="predicted"/>
<dbReference type="Pfam" id="PF00593">
    <property type="entry name" value="TonB_dep_Rec_b-barrel"/>
    <property type="match status" value="1"/>
</dbReference>
<accession>A0A645HK34</accession>
<keyword evidence="2" id="KW-0472">Membrane</keyword>
<evidence type="ECO:0000259" key="4">
    <source>
        <dbReference type="Pfam" id="PF00593"/>
    </source>
</evidence>